<dbReference type="SUPFAM" id="SSF54695">
    <property type="entry name" value="POZ domain"/>
    <property type="match status" value="1"/>
</dbReference>
<dbReference type="InterPro" id="IPR000210">
    <property type="entry name" value="BTB/POZ_dom"/>
</dbReference>
<comment type="caution">
    <text evidence="2">The sequence shown here is derived from an EMBL/GenBank/DDBJ whole genome shotgun (WGS) entry which is preliminary data.</text>
</comment>
<accession>A0A2G5SR97</accession>
<dbReference type="InterPro" id="IPR002083">
    <property type="entry name" value="MATH/TRAF_dom"/>
</dbReference>
<gene>
    <name evidence="2" type="primary">Cnig_chr_X.g23720</name>
    <name evidence="2" type="ORF">B9Z55_023720</name>
</gene>
<evidence type="ECO:0000259" key="1">
    <source>
        <dbReference type="PROSITE" id="PS50097"/>
    </source>
</evidence>
<dbReference type="Gene3D" id="3.30.710.10">
    <property type="entry name" value="Potassium Channel Kv1.1, Chain A"/>
    <property type="match status" value="1"/>
</dbReference>
<dbReference type="PANTHER" id="PTHR22743:SF173">
    <property type="entry name" value="BTB AND MATH DOMAIN-CONTAINING PROTEIN 34-RELATED"/>
    <property type="match status" value="1"/>
</dbReference>
<dbReference type="SMART" id="SM00061">
    <property type="entry name" value="MATH"/>
    <property type="match status" value="1"/>
</dbReference>
<dbReference type="InterPro" id="IPR052664">
    <property type="entry name" value="BTB-MATH_domain_protein"/>
</dbReference>
<proteinExistence type="predicted"/>
<evidence type="ECO:0000313" key="2">
    <source>
        <dbReference type="EMBL" id="PIC17498.1"/>
    </source>
</evidence>
<dbReference type="EMBL" id="PDUG01000006">
    <property type="protein sequence ID" value="PIC17498.1"/>
    <property type="molecule type" value="Genomic_DNA"/>
</dbReference>
<sequence length="307" mass="34712">MTDKEFCMTGVFTDLSTAVQGDIRSAYTEIHFGLPWIIKIKREVNNFLGLCVYCPIDKHNGCTIETRESFQVMSVNGNTRSPDTRRTYQYSALGATGPTFLMSMSWEEMMSSYAVDGVVTISVTVEILRVVGIERQILRNFDESTKDISDLVLKVEDKKFYVSRLFLAGQSPVFKAMFLGSFEESKKDEVVLKDTSAPGFQIFLELLHGEQSIEDETVNGILTLADKYNTTAVRTQLETFLIRDSRKSTREKLKLAKIYNFNRLKNKCLTGIKTMNDIRDCLAGNLSDMDQSVVSALLQKAVTFNQK</sequence>
<reference evidence="3" key="1">
    <citation type="submission" date="2017-10" db="EMBL/GenBank/DDBJ databases">
        <title>Rapid genome shrinkage in a self-fertile nematode reveals novel sperm competition proteins.</title>
        <authorList>
            <person name="Yin D."/>
            <person name="Schwarz E.M."/>
            <person name="Thomas C.G."/>
            <person name="Felde R.L."/>
            <person name="Korf I.F."/>
            <person name="Cutter A.D."/>
            <person name="Schartner C.M."/>
            <person name="Ralston E.J."/>
            <person name="Meyer B.J."/>
            <person name="Haag E.S."/>
        </authorList>
    </citation>
    <scope>NUCLEOTIDE SEQUENCE [LARGE SCALE GENOMIC DNA]</scope>
    <source>
        <strain evidence="3">JU1422</strain>
    </source>
</reference>
<dbReference type="Proteomes" id="UP000230233">
    <property type="component" value="Chromosome X"/>
</dbReference>
<dbReference type="AlphaFoldDB" id="A0A2G5SR97"/>
<dbReference type="SMART" id="SM00225">
    <property type="entry name" value="BTB"/>
    <property type="match status" value="1"/>
</dbReference>
<dbReference type="PANTHER" id="PTHR22743">
    <property type="entry name" value="MEPRIN/TRAF-LIKE MATH FAMILY-C.ELEGANS"/>
    <property type="match status" value="1"/>
</dbReference>
<keyword evidence="3" id="KW-1185">Reference proteome</keyword>
<organism evidence="2 3">
    <name type="scientific">Caenorhabditis nigoni</name>
    <dbReference type="NCBI Taxonomy" id="1611254"/>
    <lineage>
        <taxon>Eukaryota</taxon>
        <taxon>Metazoa</taxon>
        <taxon>Ecdysozoa</taxon>
        <taxon>Nematoda</taxon>
        <taxon>Chromadorea</taxon>
        <taxon>Rhabditida</taxon>
        <taxon>Rhabditina</taxon>
        <taxon>Rhabditomorpha</taxon>
        <taxon>Rhabditoidea</taxon>
        <taxon>Rhabditidae</taxon>
        <taxon>Peloderinae</taxon>
        <taxon>Caenorhabditis</taxon>
    </lineage>
</organism>
<dbReference type="Pfam" id="PF00917">
    <property type="entry name" value="MATH"/>
    <property type="match status" value="1"/>
</dbReference>
<feature type="domain" description="BTB" evidence="1">
    <location>
        <begin position="149"/>
        <end position="216"/>
    </location>
</feature>
<evidence type="ECO:0000313" key="3">
    <source>
        <dbReference type="Proteomes" id="UP000230233"/>
    </source>
</evidence>
<dbReference type="InterPro" id="IPR011333">
    <property type="entry name" value="SKP1/BTB/POZ_sf"/>
</dbReference>
<dbReference type="OrthoDB" id="6359816at2759"/>
<dbReference type="STRING" id="1611254.A0A2G5SR97"/>
<dbReference type="SUPFAM" id="SSF49599">
    <property type="entry name" value="TRAF domain-like"/>
    <property type="match status" value="1"/>
</dbReference>
<name>A0A2G5SR97_9PELO</name>
<dbReference type="PROSITE" id="PS50097">
    <property type="entry name" value="BTB"/>
    <property type="match status" value="1"/>
</dbReference>
<dbReference type="CDD" id="cd00121">
    <property type="entry name" value="MATH"/>
    <property type="match status" value="1"/>
</dbReference>
<protein>
    <recommendedName>
        <fullName evidence="1">BTB domain-containing protein</fullName>
    </recommendedName>
</protein>
<dbReference type="CDD" id="cd18186">
    <property type="entry name" value="BTB_POZ_ZBTB_KLHL-like"/>
    <property type="match status" value="1"/>
</dbReference>
<dbReference type="Pfam" id="PF00651">
    <property type="entry name" value="BTB"/>
    <property type="match status" value="1"/>
</dbReference>